<dbReference type="InterPro" id="IPR006015">
    <property type="entry name" value="Universal_stress_UspA"/>
</dbReference>
<dbReference type="Gene3D" id="3.40.50.620">
    <property type="entry name" value="HUPs"/>
    <property type="match status" value="2"/>
</dbReference>
<comment type="similarity">
    <text evidence="1">Belongs to the universal stress protein A family.</text>
</comment>
<dbReference type="Pfam" id="PF00582">
    <property type="entry name" value="Usp"/>
    <property type="match status" value="2"/>
</dbReference>
<dbReference type="PANTHER" id="PTHR46268">
    <property type="entry name" value="STRESS RESPONSE PROTEIN NHAX"/>
    <property type="match status" value="1"/>
</dbReference>
<reference evidence="3 4" key="1">
    <citation type="submission" date="2021-01" db="EMBL/GenBank/DDBJ databases">
        <title>Streptomyces acididurans sp. nov., isolated from a peat swamp forest soil.</title>
        <authorList>
            <person name="Chantavorakit T."/>
            <person name="Duangmal K."/>
        </authorList>
    </citation>
    <scope>NUCLEOTIDE SEQUENCE [LARGE SCALE GENOMIC DNA]</scope>
    <source>
        <strain evidence="3 4">KK5PA1</strain>
    </source>
</reference>
<keyword evidence="4" id="KW-1185">Reference proteome</keyword>
<dbReference type="InterPro" id="IPR006016">
    <property type="entry name" value="UspA"/>
</dbReference>
<dbReference type="InterPro" id="IPR014729">
    <property type="entry name" value="Rossmann-like_a/b/a_fold"/>
</dbReference>
<feature type="domain" description="UspA" evidence="2">
    <location>
        <begin position="26"/>
        <end position="161"/>
    </location>
</feature>
<sequence length="311" mass="33256">MAPGRPLAEPGYGAQPRGHDKAVTGMTRHVLVGIDGSPQSMAAAYWAGEEAMMRDTAVHLLNVWRAPTSHVRFSPDPEGIRLWEESRLGEVAKVLSDRYPALTVTLEQAHGTPMKVLLRAAATADLVVLGSRGFGSVAGFLYGSVGLHVLARADRPVVLVRSAAGRDTPGGRIVLGADLDHPCDALVAFAFEEAAARGALLRVVHVWDVRREYGYGGPALDPRLARELREERARKLADLLAPWRARHPGVQALGEVVAGPVAETLLEEGRAADLMIVGRRRRRGPGAVHIGPATHGIVHHVACPVAVVSHD</sequence>
<name>A0ABS2TX89_9ACTN</name>
<feature type="domain" description="UspA" evidence="2">
    <location>
        <begin position="172"/>
        <end position="308"/>
    </location>
</feature>
<accession>A0ABS2TX89</accession>
<dbReference type="EMBL" id="JADKYB010000015">
    <property type="protein sequence ID" value="MBM9507954.1"/>
    <property type="molecule type" value="Genomic_DNA"/>
</dbReference>
<dbReference type="Proteomes" id="UP000749040">
    <property type="component" value="Unassembled WGS sequence"/>
</dbReference>
<evidence type="ECO:0000313" key="4">
    <source>
        <dbReference type="Proteomes" id="UP000749040"/>
    </source>
</evidence>
<evidence type="ECO:0000256" key="1">
    <source>
        <dbReference type="ARBA" id="ARBA00008791"/>
    </source>
</evidence>
<dbReference type="RefSeq" id="WP_205359824.1">
    <property type="nucleotide sequence ID" value="NZ_JADKYB010000015.1"/>
</dbReference>
<proteinExistence type="inferred from homology"/>
<comment type="caution">
    <text evidence="3">The sequence shown here is derived from an EMBL/GenBank/DDBJ whole genome shotgun (WGS) entry which is preliminary data.</text>
</comment>
<evidence type="ECO:0000313" key="3">
    <source>
        <dbReference type="EMBL" id="MBM9507954.1"/>
    </source>
</evidence>
<protein>
    <submittedName>
        <fullName evidence="3">Universal stress protein</fullName>
    </submittedName>
</protein>
<dbReference type="SUPFAM" id="SSF52402">
    <property type="entry name" value="Adenine nucleotide alpha hydrolases-like"/>
    <property type="match status" value="2"/>
</dbReference>
<dbReference type="PANTHER" id="PTHR46268:SF6">
    <property type="entry name" value="UNIVERSAL STRESS PROTEIN UP12"/>
    <property type="match status" value="1"/>
</dbReference>
<gene>
    <name evidence="3" type="ORF">ITX44_26070</name>
</gene>
<organism evidence="3 4">
    <name type="scientific">Actinacidiphila acididurans</name>
    <dbReference type="NCBI Taxonomy" id="2784346"/>
    <lineage>
        <taxon>Bacteria</taxon>
        <taxon>Bacillati</taxon>
        <taxon>Actinomycetota</taxon>
        <taxon>Actinomycetes</taxon>
        <taxon>Kitasatosporales</taxon>
        <taxon>Streptomycetaceae</taxon>
        <taxon>Actinacidiphila</taxon>
    </lineage>
</organism>
<dbReference type="PRINTS" id="PR01438">
    <property type="entry name" value="UNVRSLSTRESS"/>
</dbReference>
<evidence type="ECO:0000259" key="2">
    <source>
        <dbReference type="Pfam" id="PF00582"/>
    </source>
</evidence>